<dbReference type="KEGG" id="cfus:CYFUS_005990"/>
<dbReference type="InterPro" id="IPR029058">
    <property type="entry name" value="AB_hydrolase_fold"/>
</dbReference>
<dbReference type="Pfam" id="PF12697">
    <property type="entry name" value="Abhydrolase_6"/>
    <property type="match status" value="1"/>
</dbReference>
<dbReference type="AlphaFoldDB" id="A0A250JAU3"/>
<proteinExistence type="predicted"/>
<evidence type="ECO:0000256" key="1">
    <source>
        <dbReference type="SAM" id="SignalP"/>
    </source>
</evidence>
<gene>
    <name evidence="3" type="ORF">CYFUS_005990</name>
</gene>
<evidence type="ECO:0000313" key="4">
    <source>
        <dbReference type="Proteomes" id="UP000217257"/>
    </source>
</evidence>
<feature type="domain" description="AB hydrolase-1" evidence="2">
    <location>
        <begin position="55"/>
        <end position="278"/>
    </location>
</feature>
<reference evidence="3 4" key="1">
    <citation type="submission" date="2017-06" db="EMBL/GenBank/DDBJ databases">
        <title>Sequencing and comparative analysis of myxobacterial genomes.</title>
        <authorList>
            <person name="Rupp O."/>
            <person name="Goesmann A."/>
            <person name="Sogaard-Andersen L."/>
        </authorList>
    </citation>
    <scope>NUCLEOTIDE SEQUENCE [LARGE SCALE GENOMIC DNA]</scope>
    <source>
        <strain evidence="3 4">DSM 52655</strain>
    </source>
</reference>
<dbReference type="EMBL" id="CP022098">
    <property type="protein sequence ID" value="ATB40541.1"/>
    <property type="molecule type" value="Genomic_DNA"/>
</dbReference>
<evidence type="ECO:0000313" key="3">
    <source>
        <dbReference type="EMBL" id="ATB40541.1"/>
    </source>
</evidence>
<protein>
    <submittedName>
        <fullName evidence="3">Acetoin dehydrogenase</fullName>
    </submittedName>
</protein>
<dbReference type="InterPro" id="IPR000073">
    <property type="entry name" value="AB_hydrolase_1"/>
</dbReference>
<dbReference type="SUPFAM" id="SSF53474">
    <property type="entry name" value="alpha/beta-Hydrolases"/>
    <property type="match status" value="1"/>
</dbReference>
<feature type="signal peptide" evidence="1">
    <location>
        <begin position="1"/>
        <end position="24"/>
    </location>
</feature>
<sequence length="294" mass="31935">MRMGSWVLSVLAAVLFLGAAPARAQVSTRSVWVEQEGISFHGVYWNHGKQKTIIYIPGYGDPGSTGDSIFHRELFADYAVLSIDPLNQGQSGHAVRTDIVDLMNKVILAFLNQEGIRKAFLVGHSAGALQVLAFERAHPTRTLNKVVLLDDGQISLGQVPPIQFLPDNAFGLPAGPYSVIELEALFFDPSSSSMTYDEYITGLTAYTQFDVTETWPAVKKALLLTRDFSLPTLPSALGVDTSAADSAFQQAAMAFTCNVKHGRWIELAGATHDMWNEPASADAAAAHIARFLRP</sequence>
<feature type="chain" id="PRO_5012354694" evidence="1">
    <location>
        <begin position="25"/>
        <end position="294"/>
    </location>
</feature>
<evidence type="ECO:0000259" key="2">
    <source>
        <dbReference type="Pfam" id="PF12697"/>
    </source>
</evidence>
<name>A0A250JAU3_9BACT</name>
<keyword evidence="1" id="KW-0732">Signal</keyword>
<organism evidence="3 4">
    <name type="scientific">Cystobacter fuscus</name>
    <dbReference type="NCBI Taxonomy" id="43"/>
    <lineage>
        <taxon>Bacteria</taxon>
        <taxon>Pseudomonadati</taxon>
        <taxon>Myxococcota</taxon>
        <taxon>Myxococcia</taxon>
        <taxon>Myxococcales</taxon>
        <taxon>Cystobacterineae</taxon>
        <taxon>Archangiaceae</taxon>
        <taxon>Cystobacter</taxon>
    </lineage>
</organism>
<dbReference type="RefSeq" id="WP_095988392.1">
    <property type="nucleotide sequence ID" value="NZ_CP022098.1"/>
</dbReference>
<dbReference type="Gene3D" id="3.40.50.1820">
    <property type="entry name" value="alpha/beta hydrolase"/>
    <property type="match status" value="1"/>
</dbReference>
<dbReference type="Proteomes" id="UP000217257">
    <property type="component" value="Chromosome"/>
</dbReference>
<accession>A0A250JAU3</accession>